<feature type="compositionally biased region" description="Polar residues" evidence="10">
    <location>
        <begin position="715"/>
        <end position="742"/>
    </location>
</feature>
<dbReference type="EMBL" id="CAIIXF020000011">
    <property type="protein sequence ID" value="CAH1799521.1"/>
    <property type="molecule type" value="Genomic_DNA"/>
</dbReference>
<comment type="cofactor">
    <cofactor evidence="1">
        <name>Mg(2+)</name>
        <dbReference type="ChEBI" id="CHEBI:18420"/>
    </cofactor>
</comment>
<dbReference type="InterPro" id="IPR000571">
    <property type="entry name" value="Znf_CCCH"/>
</dbReference>
<evidence type="ECO:0000256" key="1">
    <source>
        <dbReference type="ARBA" id="ARBA00001946"/>
    </source>
</evidence>
<keyword evidence="12" id="KW-1185">Reference proteome</keyword>
<evidence type="ECO:0000313" key="12">
    <source>
        <dbReference type="Proteomes" id="UP000749559"/>
    </source>
</evidence>
<dbReference type="GO" id="GO:0036464">
    <property type="term" value="C:cytoplasmic ribonucleoprotein granule"/>
    <property type="evidence" value="ECO:0007669"/>
    <property type="project" value="TreeGrafter"/>
</dbReference>
<feature type="region of interest" description="Disordered" evidence="10">
    <location>
        <begin position="160"/>
        <end position="242"/>
    </location>
</feature>
<dbReference type="FunFam" id="3.40.50.11980:FF:000001">
    <property type="entry name" value="ZC3H12A isoform 1"/>
    <property type="match status" value="1"/>
</dbReference>
<feature type="region of interest" description="Disordered" evidence="10">
    <location>
        <begin position="584"/>
        <end position="610"/>
    </location>
</feature>
<comment type="similarity">
    <text evidence="2">Belongs to the ZC3H12 family.</text>
</comment>
<feature type="compositionally biased region" description="Basic and acidic residues" evidence="10">
    <location>
        <begin position="160"/>
        <end position="171"/>
    </location>
</feature>
<dbReference type="PANTHER" id="PTHR12876">
    <property type="entry name" value="N4BP1-RELATED"/>
    <property type="match status" value="1"/>
</dbReference>
<sequence length="1092" mass="123106">MGDGLPTYALHFDPTKYEILVDQIENIERVFKVRIELCKQFSEDQRWISFSLKITDTVRYGLIDKAKIYISSLTGEEEDEDTKTTTRMPRNYNTFEIKTIKENLDEIIRESQASIEFLGARVLINGSPDCCNRAVKKIEEILAPISPEKTQVGMAIQEHQHRGVDEGKDDSSYESENSRTSSRNNSDSVHDDVIRTSSDTLRAEYSDPDIDPLSKSDQGQGHTRSLPEGTYRTSIPLGSHNPTRLLTSTSSYDQLLEKSIKMGYSHHLFNQVWQKLGPNSHFNDVLKELIKTGPIGAVQSEQEESTSVLLSDTEYPTLKESMNMQPSKEFDHGLFSRGMSVSVPGEFETVYESISPKASLEDVSQLRHIVIDGSNVAMSHGNKEKFSCKGIEIAVNWFKARGHRDITVFVPKWRKEVARTDNPIINQEILHKLDQENILVYTPSRRIGGKRVVCYDDRYIIKLASECDGIVVSNDNYRDLQNEAPEYRKVIEERLLMYSFVNVNGESRFMPPDDPLGRHGPCLDNFLRKTPTIPEQRPPNCPYGKKCTYGNKCKYYHPERGNQPHRSVTERIASEAATNIKLAKEQKSRQAGDVPEIQLPDSESPSLKQTSRFNRLQPAKKTALMRTTSVIEQPVTSNRDLADSMKTMSLTDSDRERIIKEKAYNEKLKNISKQIDEQDKLPDHWSKVSENAPVPKKPLALTSGHLTLAKKLSDEGQSNESSGKQSPLGSGLTPRSSGSPQGKPQDGHAKLGRQLSLTGSEDPRLKKRQHHPQSRPMAPSPVYDEERHHSYPLDIHQVRPPTQVVRPIGRQLSTGTRPPVLGHHLGPFVTREMLPEHAQLTQMSSDPHAYGKAQPHAKQINPRMLRQNSTSDPQIAQMDDTKGMIPHSSYGLHQGVHSQARSSWPYAMDNKNIYNPQPPYTQGQGNIVYGAGGYNQYTGDYQQAQSYMSHPGNQPQVHQLTPQPQYGGVHYPGGLLPQEGHYSHVHNIPSTQQSHMFQHQQQQEPHILIQSSAKGPIGIGGATSSGSQMTQSQMPTLSYDESDDIKPTDTRYNTYLHLCGIFQEKDVRKVMNKYPHELDAKKICSYLISMNP</sequence>
<name>A0A8J1XJ93_OWEFU</name>
<dbReference type="GO" id="GO:0008270">
    <property type="term" value="F:zinc ion binding"/>
    <property type="evidence" value="ECO:0007669"/>
    <property type="project" value="UniProtKB-KW"/>
</dbReference>
<keyword evidence="9" id="KW-0460">Magnesium</keyword>
<dbReference type="Proteomes" id="UP000749559">
    <property type="component" value="Unassembled WGS sequence"/>
</dbReference>
<dbReference type="Pfam" id="PF18561">
    <property type="entry name" value="Regnase_1_C"/>
    <property type="match status" value="1"/>
</dbReference>
<keyword evidence="8" id="KW-0862">Zinc</keyword>
<dbReference type="GO" id="GO:0003729">
    <property type="term" value="F:mRNA binding"/>
    <property type="evidence" value="ECO:0007669"/>
    <property type="project" value="TreeGrafter"/>
</dbReference>
<dbReference type="GO" id="GO:0016787">
    <property type="term" value="F:hydrolase activity"/>
    <property type="evidence" value="ECO:0007669"/>
    <property type="project" value="UniProtKB-KW"/>
</dbReference>
<dbReference type="GO" id="GO:0004521">
    <property type="term" value="F:RNA endonuclease activity"/>
    <property type="evidence" value="ECO:0007669"/>
    <property type="project" value="TreeGrafter"/>
</dbReference>
<gene>
    <name evidence="11" type="ORF">OFUS_LOCUS23527</name>
</gene>
<dbReference type="CDD" id="cd18729">
    <property type="entry name" value="PIN_Zc3h12-like"/>
    <property type="match status" value="1"/>
</dbReference>
<evidence type="ECO:0000313" key="11">
    <source>
        <dbReference type="EMBL" id="CAH1799521.1"/>
    </source>
</evidence>
<comment type="caution">
    <text evidence="11">The sequence shown here is derived from an EMBL/GenBank/DDBJ whole genome shotgun (WGS) entry which is preliminary data.</text>
</comment>
<feature type="region of interest" description="Disordered" evidence="10">
    <location>
        <begin position="712"/>
        <end position="785"/>
    </location>
</feature>
<dbReference type="InterPro" id="IPR051101">
    <property type="entry name" value="ZC3H12/N4BP1_RNase_Reg"/>
</dbReference>
<dbReference type="Pfam" id="PF11977">
    <property type="entry name" value="RNase_Zc3h12a"/>
    <property type="match status" value="1"/>
</dbReference>
<keyword evidence="7" id="KW-0378">Hydrolase</keyword>
<keyword evidence="3" id="KW-0540">Nuclease</keyword>
<dbReference type="InterPro" id="IPR021869">
    <property type="entry name" value="RNase_Zc3h12_NYN"/>
</dbReference>
<evidence type="ECO:0000256" key="3">
    <source>
        <dbReference type="ARBA" id="ARBA00022722"/>
    </source>
</evidence>
<dbReference type="PROSITE" id="PS50103">
    <property type="entry name" value="ZF_C3H1"/>
    <property type="match status" value="1"/>
</dbReference>
<dbReference type="InterPro" id="IPR040546">
    <property type="entry name" value="Rege-1_UBA-like"/>
</dbReference>
<feature type="region of interest" description="Disordered" evidence="10">
    <location>
        <begin position="846"/>
        <end position="877"/>
    </location>
</feature>
<evidence type="ECO:0000256" key="9">
    <source>
        <dbReference type="ARBA" id="ARBA00022842"/>
    </source>
</evidence>
<evidence type="ECO:0000256" key="4">
    <source>
        <dbReference type="ARBA" id="ARBA00022723"/>
    </source>
</evidence>
<accession>A0A8J1XJ93</accession>
<dbReference type="InterPro" id="IPR036612">
    <property type="entry name" value="KH_dom_type_1_sf"/>
</dbReference>
<feature type="compositionally biased region" description="Polar residues" evidence="10">
    <location>
        <begin position="601"/>
        <end position="610"/>
    </location>
</feature>
<evidence type="ECO:0000256" key="8">
    <source>
        <dbReference type="ARBA" id="ARBA00022833"/>
    </source>
</evidence>
<feature type="compositionally biased region" description="Low complexity" evidence="10">
    <location>
        <begin position="174"/>
        <end position="187"/>
    </location>
</feature>
<keyword evidence="4" id="KW-0479">Metal-binding</keyword>
<proteinExistence type="inferred from homology"/>
<keyword evidence="5" id="KW-0255">Endonuclease</keyword>
<dbReference type="AlphaFoldDB" id="A0A8J1XJ93"/>
<dbReference type="Gene3D" id="3.40.50.11980">
    <property type="match status" value="1"/>
</dbReference>
<dbReference type="GO" id="GO:0005634">
    <property type="term" value="C:nucleus"/>
    <property type="evidence" value="ECO:0007669"/>
    <property type="project" value="TreeGrafter"/>
</dbReference>
<dbReference type="OrthoDB" id="392925at2759"/>
<organism evidence="11 12">
    <name type="scientific">Owenia fusiformis</name>
    <name type="common">Polychaete worm</name>
    <dbReference type="NCBI Taxonomy" id="6347"/>
    <lineage>
        <taxon>Eukaryota</taxon>
        <taxon>Metazoa</taxon>
        <taxon>Spiralia</taxon>
        <taxon>Lophotrochozoa</taxon>
        <taxon>Annelida</taxon>
        <taxon>Polychaeta</taxon>
        <taxon>Sedentaria</taxon>
        <taxon>Canalipalpata</taxon>
        <taxon>Sabellida</taxon>
        <taxon>Oweniida</taxon>
        <taxon>Oweniidae</taxon>
        <taxon>Owenia</taxon>
    </lineage>
</organism>
<evidence type="ECO:0000256" key="6">
    <source>
        <dbReference type="ARBA" id="ARBA00022771"/>
    </source>
</evidence>
<dbReference type="Pfam" id="PF18039">
    <property type="entry name" value="UBA_6"/>
    <property type="match status" value="1"/>
</dbReference>
<evidence type="ECO:0000256" key="10">
    <source>
        <dbReference type="SAM" id="MobiDB-lite"/>
    </source>
</evidence>
<dbReference type="InterPro" id="IPR040757">
    <property type="entry name" value="Regnase_1/ZC3H12_C"/>
</dbReference>
<protein>
    <submittedName>
        <fullName evidence="11">Uncharacterized protein</fullName>
    </submittedName>
</protein>
<dbReference type="PANTHER" id="PTHR12876:SF35">
    <property type="entry name" value="LD08718P-RELATED"/>
    <property type="match status" value="1"/>
</dbReference>
<reference evidence="11" key="1">
    <citation type="submission" date="2022-03" db="EMBL/GenBank/DDBJ databases">
        <authorList>
            <person name="Martin C."/>
        </authorList>
    </citation>
    <scope>NUCLEOTIDE SEQUENCE</scope>
</reference>
<keyword evidence="6" id="KW-0863">Zinc-finger</keyword>
<evidence type="ECO:0000256" key="7">
    <source>
        <dbReference type="ARBA" id="ARBA00022801"/>
    </source>
</evidence>
<evidence type="ECO:0000256" key="5">
    <source>
        <dbReference type="ARBA" id="ARBA00022759"/>
    </source>
</evidence>
<evidence type="ECO:0000256" key="2">
    <source>
        <dbReference type="ARBA" id="ARBA00010922"/>
    </source>
</evidence>
<dbReference type="SUPFAM" id="SSF54791">
    <property type="entry name" value="Eukaryotic type KH-domain (KH-domain type I)"/>
    <property type="match status" value="1"/>
</dbReference>